<dbReference type="RefSeq" id="WP_404676377.1">
    <property type="nucleotide sequence ID" value="NZ_JBJDOT010000041.1"/>
</dbReference>
<evidence type="ECO:0000313" key="1">
    <source>
        <dbReference type="EMBL" id="MFK3866268.1"/>
    </source>
</evidence>
<sequence length="51" mass="5723">MIGSFLWVTPFRSLVKKHGVSDIANATGLNRESSYKAVNGKTKTRCETFFK</sequence>
<comment type="caution">
    <text evidence="1">The sequence shown here is derived from an EMBL/GenBank/DDBJ whole genome shotgun (WGS) entry which is preliminary data.</text>
</comment>
<reference evidence="1 2" key="1">
    <citation type="submission" date="2024-11" db="EMBL/GenBank/DDBJ databases">
        <title>The Natural Products Discovery Center: Release of the First 8490 Sequenced Strains for Exploring Actinobacteria Biosynthetic Diversity.</title>
        <authorList>
            <person name="Kalkreuter E."/>
            <person name="Kautsar S.A."/>
            <person name="Yang D."/>
            <person name="Bader C.D."/>
            <person name="Teijaro C.N."/>
            <person name="Fluegel L."/>
            <person name="Davis C.M."/>
            <person name="Simpson J.R."/>
            <person name="Lauterbach L."/>
            <person name="Steele A.D."/>
            <person name="Gui C."/>
            <person name="Meng S."/>
            <person name="Li G."/>
            <person name="Viehrig K."/>
            <person name="Ye F."/>
            <person name="Su P."/>
            <person name="Kiefer A.F."/>
            <person name="Nichols A."/>
            <person name="Cepeda A.J."/>
            <person name="Yan W."/>
            <person name="Fan B."/>
            <person name="Jiang Y."/>
            <person name="Adhikari A."/>
            <person name="Zheng C.-J."/>
            <person name="Schuster L."/>
            <person name="Cowan T.M."/>
            <person name="Smanski M.J."/>
            <person name="Chevrette M.G."/>
            <person name="De Carvalho L.P.S."/>
            <person name="Shen B."/>
        </authorList>
    </citation>
    <scope>NUCLEOTIDE SEQUENCE [LARGE SCALE GENOMIC DNA]</scope>
    <source>
        <strain evidence="1 2">NPDC078403</strain>
    </source>
</reference>
<dbReference type="EMBL" id="JBJDOT010000041">
    <property type="protein sequence ID" value="MFK3866268.1"/>
    <property type="molecule type" value="Genomic_DNA"/>
</dbReference>
<protein>
    <submittedName>
        <fullName evidence="1">Uncharacterized protein</fullName>
    </submittedName>
</protein>
<dbReference type="Pfam" id="PF21716">
    <property type="entry name" value="dnstrm_HI1420"/>
    <property type="match status" value="1"/>
</dbReference>
<accession>A0ABW8L2L1</accession>
<proteinExistence type="predicted"/>
<keyword evidence="2" id="KW-1185">Reference proteome</keyword>
<name>A0ABW8L2L1_9GAMM</name>
<dbReference type="Proteomes" id="UP001620262">
    <property type="component" value="Unassembled WGS sequence"/>
</dbReference>
<evidence type="ECO:0000313" key="2">
    <source>
        <dbReference type="Proteomes" id="UP001620262"/>
    </source>
</evidence>
<dbReference type="InterPro" id="IPR014057">
    <property type="entry name" value="HI1420"/>
</dbReference>
<gene>
    <name evidence="1" type="ORF">ACI2JU_20665</name>
</gene>
<organism evidence="1 2">
    <name type="scientific">Pseudoalteromonas rhizosphaerae</name>
    <dbReference type="NCBI Taxonomy" id="2518973"/>
    <lineage>
        <taxon>Bacteria</taxon>
        <taxon>Pseudomonadati</taxon>
        <taxon>Pseudomonadota</taxon>
        <taxon>Gammaproteobacteria</taxon>
        <taxon>Alteromonadales</taxon>
        <taxon>Pseudoalteromonadaceae</taxon>
        <taxon>Pseudoalteromonas</taxon>
    </lineage>
</organism>